<comment type="caution">
    <text evidence="1">The sequence shown here is derived from an EMBL/GenBank/DDBJ whole genome shotgun (WGS) entry which is preliminary data.</text>
</comment>
<dbReference type="Proteomes" id="UP000324222">
    <property type="component" value="Unassembled WGS sequence"/>
</dbReference>
<accession>A0A5B7HKI3</accession>
<sequence length="60" mass="6737">MEARQALGKTRTVHGIRLSDMEVLSTPHETRICFDKCLWLRDSWPGAGSGAPGEVVRAWR</sequence>
<gene>
    <name evidence="1" type="ORF">E2C01_063455</name>
</gene>
<protein>
    <submittedName>
        <fullName evidence="1">Uncharacterized protein</fullName>
    </submittedName>
</protein>
<evidence type="ECO:0000313" key="1">
    <source>
        <dbReference type="EMBL" id="MPC69238.1"/>
    </source>
</evidence>
<keyword evidence="2" id="KW-1185">Reference proteome</keyword>
<organism evidence="1 2">
    <name type="scientific">Portunus trituberculatus</name>
    <name type="common">Swimming crab</name>
    <name type="synonym">Neptunus trituberculatus</name>
    <dbReference type="NCBI Taxonomy" id="210409"/>
    <lineage>
        <taxon>Eukaryota</taxon>
        <taxon>Metazoa</taxon>
        <taxon>Ecdysozoa</taxon>
        <taxon>Arthropoda</taxon>
        <taxon>Crustacea</taxon>
        <taxon>Multicrustacea</taxon>
        <taxon>Malacostraca</taxon>
        <taxon>Eumalacostraca</taxon>
        <taxon>Eucarida</taxon>
        <taxon>Decapoda</taxon>
        <taxon>Pleocyemata</taxon>
        <taxon>Brachyura</taxon>
        <taxon>Eubrachyura</taxon>
        <taxon>Portunoidea</taxon>
        <taxon>Portunidae</taxon>
        <taxon>Portuninae</taxon>
        <taxon>Portunus</taxon>
    </lineage>
</organism>
<proteinExistence type="predicted"/>
<reference evidence="1 2" key="1">
    <citation type="submission" date="2019-05" db="EMBL/GenBank/DDBJ databases">
        <title>Another draft genome of Portunus trituberculatus and its Hox gene families provides insights of decapod evolution.</title>
        <authorList>
            <person name="Jeong J.-H."/>
            <person name="Song I."/>
            <person name="Kim S."/>
            <person name="Choi T."/>
            <person name="Kim D."/>
            <person name="Ryu S."/>
            <person name="Kim W."/>
        </authorList>
    </citation>
    <scope>NUCLEOTIDE SEQUENCE [LARGE SCALE GENOMIC DNA]</scope>
    <source>
        <tissue evidence="1">Muscle</tissue>
    </source>
</reference>
<dbReference type="EMBL" id="VSRR010029084">
    <property type="protein sequence ID" value="MPC69238.1"/>
    <property type="molecule type" value="Genomic_DNA"/>
</dbReference>
<name>A0A5B7HKI3_PORTR</name>
<evidence type="ECO:0000313" key="2">
    <source>
        <dbReference type="Proteomes" id="UP000324222"/>
    </source>
</evidence>
<dbReference type="AlphaFoldDB" id="A0A5B7HKI3"/>